<accession>A0AA38C771</accession>
<comment type="caution">
    <text evidence="2">The sequence shown here is derived from an EMBL/GenBank/DDBJ whole genome shotgun (WGS) entry which is preliminary data.</text>
</comment>
<dbReference type="Proteomes" id="UP000824469">
    <property type="component" value="Unassembled WGS sequence"/>
</dbReference>
<keyword evidence="3" id="KW-1185">Reference proteome</keyword>
<protein>
    <submittedName>
        <fullName evidence="2">Uncharacterized protein</fullName>
    </submittedName>
</protein>
<proteinExistence type="predicted"/>
<reference evidence="2 3" key="1">
    <citation type="journal article" date="2021" name="Nat. Plants">
        <title>The Taxus genome provides insights into paclitaxel biosynthesis.</title>
        <authorList>
            <person name="Xiong X."/>
            <person name="Gou J."/>
            <person name="Liao Q."/>
            <person name="Li Y."/>
            <person name="Zhou Q."/>
            <person name="Bi G."/>
            <person name="Li C."/>
            <person name="Du R."/>
            <person name="Wang X."/>
            <person name="Sun T."/>
            <person name="Guo L."/>
            <person name="Liang H."/>
            <person name="Lu P."/>
            <person name="Wu Y."/>
            <person name="Zhang Z."/>
            <person name="Ro D.K."/>
            <person name="Shang Y."/>
            <person name="Huang S."/>
            <person name="Yan J."/>
        </authorList>
    </citation>
    <scope>NUCLEOTIDE SEQUENCE [LARGE SCALE GENOMIC DNA]</scope>
    <source>
        <strain evidence="2">Ta-2019</strain>
    </source>
</reference>
<feature type="non-terminal residue" evidence="2">
    <location>
        <position position="85"/>
    </location>
</feature>
<evidence type="ECO:0000313" key="3">
    <source>
        <dbReference type="Proteomes" id="UP000824469"/>
    </source>
</evidence>
<organism evidence="2 3">
    <name type="scientific">Taxus chinensis</name>
    <name type="common">Chinese yew</name>
    <name type="synonym">Taxus wallichiana var. chinensis</name>
    <dbReference type="NCBI Taxonomy" id="29808"/>
    <lineage>
        <taxon>Eukaryota</taxon>
        <taxon>Viridiplantae</taxon>
        <taxon>Streptophyta</taxon>
        <taxon>Embryophyta</taxon>
        <taxon>Tracheophyta</taxon>
        <taxon>Spermatophyta</taxon>
        <taxon>Pinopsida</taxon>
        <taxon>Pinidae</taxon>
        <taxon>Conifers II</taxon>
        <taxon>Cupressales</taxon>
        <taxon>Taxaceae</taxon>
        <taxon>Taxus</taxon>
    </lineage>
</organism>
<feature type="compositionally biased region" description="Basic and acidic residues" evidence="1">
    <location>
        <begin position="31"/>
        <end position="50"/>
    </location>
</feature>
<name>A0AA38C771_TAXCH</name>
<evidence type="ECO:0000313" key="2">
    <source>
        <dbReference type="EMBL" id="KAH9294500.1"/>
    </source>
</evidence>
<dbReference type="EMBL" id="JAHRHJ020000051">
    <property type="protein sequence ID" value="KAH9294500.1"/>
    <property type="molecule type" value="Genomic_DNA"/>
</dbReference>
<dbReference type="AlphaFoldDB" id="A0AA38C771"/>
<sequence length="85" mass="9722">MGEAKKLPVACLKRYRFPLFSASWLKYDKFKSREEEDRENNNNEKKRSDGKFIIMSGGGGEGRTGVDNGLILAHYDFQTEELSES</sequence>
<evidence type="ECO:0000256" key="1">
    <source>
        <dbReference type="SAM" id="MobiDB-lite"/>
    </source>
</evidence>
<gene>
    <name evidence="2" type="ORF">KI387_040296</name>
</gene>
<feature type="region of interest" description="Disordered" evidence="1">
    <location>
        <begin position="31"/>
        <end position="60"/>
    </location>
</feature>